<evidence type="ECO:0000313" key="1">
    <source>
        <dbReference type="EMBL" id="KAH7939829.1"/>
    </source>
</evidence>
<proteinExistence type="predicted"/>
<dbReference type="AlphaFoldDB" id="A0A9D4PHH7"/>
<reference evidence="1" key="1">
    <citation type="journal article" date="2020" name="Cell">
        <title>Large-Scale Comparative Analyses of Tick Genomes Elucidate Their Genetic Diversity and Vector Capacities.</title>
        <authorList>
            <consortium name="Tick Genome and Microbiome Consortium (TIGMIC)"/>
            <person name="Jia N."/>
            <person name="Wang J."/>
            <person name="Shi W."/>
            <person name="Du L."/>
            <person name="Sun Y."/>
            <person name="Zhan W."/>
            <person name="Jiang J.F."/>
            <person name="Wang Q."/>
            <person name="Zhang B."/>
            <person name="Ji P."/>
            <person name="Bell-Sakyi L."/>
            <person name="Cui X.M."/>
            <person name="Yuan T.T."/>
            <person name="Jiang B.G."/>
            <person name="Yang W.F."/>
            <person name="Lam T.T."/>
            <person name="Chang Q.C."/>
            <person name="Ding S.J."/>
            <person name="Wang X.J."/>
            <person name="Zhu J.G."/>
            <person name="Ruan X.D."/>
            <person name="Zhao L."/>
            <person name="Wei J.T."/>
            <person name="Ye R.Z."/>
            <person name="Que T.C."/>
            <person name="Du C.H."/>
            <person name="Zhou Y.H."/>
            <person name="Cheng J.X."/>
            <person name="Dai P.F."/>
            <person name="Guo W.B."/>
            <person name="Han X.H."/>
            <person name="Huang E.J."/>
            <person name="Li L.F."/>
            <person name="Wei W."/>
            <person name="Gao Y.C."/>
            <person name="Liu J.Z."/>
            <person name="Shao H.Z."/>
            <person name="Wang X."/>
            <person name="Wang C.C."/>
            <person name="Yang T.C."/>
            <person name="Huo Q.B."/>
            <person name="Li W."/>
            <person name="Chen H.Y."/>
            <person name="Chen S.E."/>
            <person name="Zhou L.G."/>
            <person name="Ni X.B."/>
            <person name="Tian J.H."/>
            <person name="Sheng Y."/>
            <person name="Liu T."/>
            <person name="Pan Y.S."/>
            <person name="Xia L.Y."/>
            <person name="Li J."/>
            <person name="Zhao F."/>
            <person name="Cao W.C."/>
        </authorList>
    </citation>
    <scope>NUCLEOTIDE SEQUENCE</scope>
    <source>
        <strain evidence="1">Rsan-2018</strain>
    </source>
</reference>
<keyword evidence="2" id="KW-1185">Reference proteome</keyword>
<dbReference type="Proteomes" id="UP000821837">
    <property type="component" value="Chromosome 8"/>
</dbReference>
<sequence length="301" mass="33298">MAPLLQHAIKVIFRSQGGLFMPNIQPQLLLRCLCATAKIPVDTEVQIRVHPTNNTCTVATTNQETALNLVKIKSITLNSKAYVVAAYIAPAAETVRGVISNAFWDETEEELLQELQARNPEAGILLARRMGKSKSILITFSLGPRDQKRAQTAEPLDTDMMCARNRRNRDVQGAVKITGKIDVVIACPDASYAGTYRETAAVSRGLPRMASISPSKTPEELTWAERVTSKPDPRDEELARLREEKLKTLHTSPGTPIPLPDFAGLPNSELDRDITIEEVRAALHRLRNTTPGEDRINKCRS</sequence>
<evidence type="ECO:0000313" key="2">
    <source>
        <dbReference type="Proteomes" id="UP000821837"/>
    </source>
</evidence>
<protein>
    <submittedName>
        <fullName evidence="1">Uncharacterized protein</fullName>
    </submittedName>
</protein>
<accession>A0A9D4PHH7</accession>
<comment type="caution">
    <text evidence="1">The sequence shown here is derived from an EMBL/GenBank/DDBJ whole genome shotgun (WGS) entry which is preliminary data.</text>
</comment>
<reference evidence="1" key="2">
    <citation type="submission" date="2021-09" db="EMBL/GenBank/DDBJ databases">
        <authorList>
            <person name="Jia N."/>
            <person name="Wang J."/>
            <person name="Shi W."/>
            <person name="Du L."/>
            <person name="Sun Y."/>
            <person name="Zhan W."/>
            <person name="Jiang J."/>
            <person name="Wang Q."/>
            <person name="Zhang B."/>
            <person name="Ji P."/>
            <person name="Sakyi L.B."/>
            <person name="Cui X."/>
            <person name="Yuan T."/>
            <person name="Jiang B."/>
            <person name="Yang W."/>
            <person name="Lam T.T.-Y."/>
            <person name="Chang Q."/>
            <person name="Ding S."/>
            <person name="Wang X."/>
            <person name="Zhu J."/>
            <person name="Ruan X."/>
            <person name="Zhao L."/>
            <person name="Wei J."/>
            <person name="Que T."/>
            <person name="Du C."/>
            <person name="Cheng J."/>
            <person name="Dai P."/>
            <person name="Han X."/>
            <person name="Huang E."/>
            <person name="Gao Y."/>
            <person name="Liu J."/>
            <person name="Shao H."/>
            <person name="Ye R."/>
            <person name="Li L."/>
            <person name="Wei W."/>
            <person name="Wang X."/>
            <person name="Wang C."/>
            <person name="Huo Q."/>
            <person name="Li W."/>
            <person name="Guo W."/>
            <person name="Chen H."/>
            <person name="Chen S."/>
            <person name="Zhou L."/>
            <person name="Zhou L."/>
            <person name="Ni X."/>
            <person name="Tian J."/>
            <person name="Zhou Y."/>
            <person name="Sheng Y."/>
            <person name="Liu T."/>
            <person name="Pan Y."/>
            <person name="Xia L."/>
            <person name="Li J."/>
            <person name="Zhao F."/>
            <person name="Cao W."/>
        </authorList>
    </citation>
    <scope>NUCLEOTIDE SEQUENCE</scope>
    <source>
        <strain evidence="1">Rsan-2018</strain>
        <tissue evidence="1">Larvae</tissue>
    </source>
</reference>
<gene>
    <name evidence="1" type="ORF">HPB52_018007</name>
</gene>
<dbReference type="EMBL" id="JABSTV010001254">
    <property type="protein sequence ID" value="KAH7939829.1"/>
    <property type="molecule type" value="Genomic_DNA"/>
</dbReference>
<organism evidence="1 2">
    <name type="scientific">Rhipicephalus sanguineus</name>
    <name type="common">Brown dog tick</name>
    <name type="synonym">Ixodes sanguineus</name>
    <dbReference type="NCBI Taxonomy" id="34632"/>
    <lineage>
        <taxon>Eukaryota</taxon>
        <taxon>Metazoa</taxon>
        <taxon>Ecdysozoa</taxon>
        <taxon>Arthropoda</taxon>
        <taxon>Chelicerata</taxon>
        <taxon>Arachnida</taxon>
        <taxon>Acari</taxon>
        <taxon>Parasitiformes</taxon>
        <taxon>Ixodida</taxon>
        <taxon>Ixodoidea</taxon>
        <taxon>Ixodidae</taxon>
        <taxon>Rhipicephalinae</taxon>
        <taxon>Rhipicephalus</taxon>
        <taxon>Rhipicephalus</taxon>
    </lineage>
</organism>
<name>A0A9D4PHH7_RHISA</name>